<keyword evidence="4 7" id="KW-1133">Transmembrane helix</keyword>
<comment type="caution">
    <text evidence="8">The sequence shown here is derived from an EMBL/GenBank/DDBJ whole genome shotgun (WGS) entry which is preliminary data.</text>
</comment>
<dbReference type="InterPro" id="IPR001851">
    <property type="entry name" value="ABC_transp_permease"/>
</dbReference>
<name>A0ABV9D5P5_9MICO</name>
<evidence type="ECO:0000256" key="4">
    <source>
        <dbReference type="ARBA" id="ARBA00022989"/>
    </source>
</evidence>
<protein>
    <submittedName>
        <fullName evidence="8">Branched-chain amino acid ABC transporter permease</fullName>
    </submittedName>
</protein>
<feature type="transmembrane region" description="Helical" evidence="7">
    <location>
        <begin position="180"/>
        <end position="199"/>
    </location>
</feature>
<evidence type="ECO:0000256" key="2">
    <source>
        <dbReference type="ARBA" id="ARBA00022475"/>
    </source>
</evidence>
<keyword evidence="9" id="KW-1185">Reference proteome</keyword>
<feature type="transmembrane region" description="Helical" evidence="7">
    <location>
        <begin position="281"/>
        <end position="299"/>
    </location>
</feature>
<feature type="transmembrane region" description="Helical" evidence="7">
    <location>
        <begin position="78"/>
        <end position="100"/>
    </location>
</feature>
<keyword evidence="5 7" id="KW-0472">Membrane</keyword>
<evidence type="ECO:0000256" key="1">
    <source>
        <dbReference type="ARBA" id="ARBA00004651"/>
    </source>
</evidence>
<feature type="transmembrane region" description="Helical" evidence="7">
    <location>
        <begin position="135"/>
        <end position="153"/>
    </location>
</feature>
<dbReference type="PANTHER" id="PTHR30482:SF10">
    <property type="entry name" value="HIGH-AFFINITY BRANCHED-CHAIN AMINO ACID TRANSPORT PROTEIN BRAE"/>
    <property type="match status" value="1"/>
</dbReference>
<reference evidence="9" key="1">
    <citation type="journal article" date="2019" name="Int. J. Syst. Evol. Microbiol.">
        <title>The Global Catalogue of Microorganisms (GCM) 10K type strain sequencing project: providing services to taxonomists for standard genome sequencing and annotation.</title>
        <authorList>
            <consortium name="The Broad Institute Genomics Platform"/>
            <consortium name="The Broad Institute Genome Sequencing Center for Infectious Disease"/>
            <person name="Wu L."/>
            <person name="Ma J."/>
        </authorList>
    </citation>
    <scope>NUCLEOTIDE SEQUENCE [LARGE SCALE GENOMIC DNA]</scope>
    <source>
        <strain evidence="9">JCM 3369</strain>
    </source>
</reference>
<dbReference type="Proteomes" id="UP001595955">
    <property type="component" value="Unassembled WGS sequence"/>
</dbReference>
<keyword evidence="3 7" id="KW-0812">Transmembrane</keyword>
<keyword evidence="2" id="KW-1003">Cell membrane</keyword>
<evidence type="ECO:0000313" key="9">
    <source>
        <dbReference type="Proteomes" id="UP001595955"/>
    </source>
</evidence>
<organism evidence="8 9">
    <name type="scientific">Georgenia faecalis</name>
    <dbReference type="NCBI Taxonomy" id="2483799"/>
    <lineage>
        <taxon>Bacteria</taxon>
        <taxon>Bacillati</taxon>
        <taxon>Actinomycetota</taxon>
        <taxon>Actinomycetes</taxon>
        <taxon>Micrococcales</taxon>
        <taxon>Bogoriellaceae</taxon>
        <taxon>Georgenia</taxon>
    </lineage>
</organism>
<dbReference type="EMBL" id="JBHSGF010000001">
    <property type="protein sequence ID" value="MFC4553638.1"/>
    <property type="molecule type" value="Genomic_DNA"/>
</dbReference>
<dbReference type="PANTHER" id="PTHR30482">
    <property type="entry name" value="HIGH-AFFINITY BRANCHED-CHAIN AMINO ACID TRANSPORT SYSTEM PERMEASE"/>
    <property type="match status" value="1"/>
</dbReference>
<dbReference type="CDD" id="cd06581">
    <property type="entry name" value="TM_PBP1_LivM_like"/>
    <property type="match status" value="1"/>
</dbReference>
<dbReference type="RefSeq" id="WP_241237097.1">
    <property type="nucleotide sequence ID" value="NZ_CP033325.1"/>
</dbReference>
<feature type="transmembrane region" description="Helical" evidence="7">
    <location>
        <begin position="52"/>
        <end position="71"/>
    </location>
</feature>
<feature type="transmembrane region" description="Helical" evidence="7">
    <location>
        <begin position="230"/>
        <end position="251"/>
    </location>
</feature>
<evidence type="ECO:0000256" key="3">
    <source>
        <dbReference type="ARBA" id="ARBA00022692"/>
    </source>
</evidence>
<feature type="compositionally biased region" description="Polar residues" evidence="6">
    <location>
        <begin position="1"/>
        <end position="16"/>
    </location>
</feature>
<feature type="region of interest" description="Disordered" evidence="6">
    <location>
        <begin position="354"/>
        <end position="377"/>
    </location>
</feature>
<feature type="region of interest" description="Disordered" evidence="6">
    <location>
        <begin position="1"/>
        <end position="25"/>
    </location>
</feature>
<accession>A0ABV9D5P5</accession>
<evidence type="ECO:0000256" key="7">
    <source>
        <dbReference type="SAM" id="Phobius"/>
    </source>
</evidence>
<feature type="transmembrane region" description="Helical" evidence="7">
    <location>
        <begin position="305"/>
        <end position="330"/>
    </location>
</feature>
<proteinExistence type="predicted"/>
<evidence type="ECO:0000256" key="5">
    <source>
        <dbReference type="ARBA" id="ARBA00023136"/>
    </source>
</evidence>
<evidence type="ECO:0000313" key="8">
    <source>
        <dbReference type="EMBL" id="MFC4553638.1"/>
    </source>
</evidence>
<comment type="subcellular location">
    <subcellularLocation>
        <location evidence="1">Cell membrane</location>
        <topology evidence="1">Multi-pass membrane protein</topology>
    </subcellularLocation>
</comment>
<dbReference type="InterPro" id="IPR043428">
    <property type="entry name" value="LivM-like"/>
</dbReference>
<feature type="transmembrane region" description="Helical" evidence="7">
    <location>
        <begin position="106"/>
        <end position="128"/>
    </location>
</feature>
<gene>
    <name evidence="8" type="ORF">ACFO3F_00075</name>
</gene>
<feature type="compositionally biased region" description="Low complexity" evidence="6">
    <location>
        <begin position="362"/>
        <end position="377"/>
    </location>
</feature>
<sequence length="377" mass="39731">MPSASSPVTLAPTTRSPAAGGGSPSRLRPVVTIAVVIAVLAFWPSIAPNPYMLSAGVVVLNYAVFATAWNIMGGFTGYISLGHAAFFGLGAYGTALLVIHTEIPPFLALALAAVATAVIAIPVGFAALRVRGASFVIVTIALVLVLQLVFQSARSVTGGSNGLVVPRPFPDLLRPEHHRLFFFLFLGLLALVLLAWLVIDYSRFGAGLKAVREDEDKAESLGVPTGRLKLVAFILSAFFVAVAGGMYGLWFGDLDPIFQFDVVLGSNIVLMALLGGVRYLFGPLVGAIVVGVALEYFVLNYGETQFHLVATGLLLAVVVLFLPDGVLTGVHQLLQRFRPQATSIRELSAEDLRAQQDERATADATTGADPATGKEGS</sequence>
<dbReference type="Pfam" id="PF02653">
    <property type="entry name" value="BPD_transp_2"/>
    <property type="match status" value="1"/>
</dbReference>
<evidence type="ECO:0000256" key="6">
    <source>
        <dbReference type="SAM" id="MobiDB-lite"/>
    </source>
</evidence>